<dbReference type="Proteomes" id="UP001164187">
    <property type="component" value="Chromosome"/>
</dbReference>
<evidence type="ECO:0000313" key="1">
    <source>
        <dbReference type="EMBL" id="WAW14115.1"/>
    </source>
</evidence>
<gene>
    <name evidence="1" type="ORF">O0R46_05780</name>
</gene>
<sequence length="123" mass="14112">MNAYENQKPIVCIDLKKNRIRIHKTTLHMIGDPSFINLLVNPKEKLIAIKKSSAKDKSALRIRSNQLDDGNCVEFGCRDLILLLKDIDNSWQINSSYRIYGKYNKGECLAQFSIKDSIPTEEI</sequence>
<proteinExistence type="predicted"/>
<protein>
    <submittedName>
        <fullName evidence="1">Uncharacterized protein</fullName>
    </submittedName>
</protein>
<dbReference type="EMBL" id="CP114052">
    <property type="protein sequence ID" value="WAW14115.1"/>
    <property type="molecule type" value="Genomic_DNA"/>
</dbReference>
<dbReference type="RefSeq" id="WP_269310776.1">
    <property type="nucleotide sequence ID" value="NZ_CP114052.1"/>
</dbReference>
<organism evidence="1 2">
    <name type="scientific">Peptostreptococcus equinus</name>
    <dbReference type="NCBI Taxonomy" id="3003601"/>
    <lineage>
        <taxon>Bacteria</taxon>
        <taxon>Bacillati</taxon>
        <taxon>Bacillota</taxon>
        <taxon>Clostridia</taxon>
        <taxon>Peptostreptococcales</taxon>
        <taxon>Peptostreptococcaceae</taxon>
        <taxon>Peptostreptococcus</taxon>
    </lineage>
</organism>
<name>A0ABY7JQ57_9FIRM</name>
<keyword evidence="2" id="KW-1185">Reference proteome</keyword>
<evidence type="ECO:0000313" key="2">
    <source>
        <dbReference type="Proteomes" id="UP001164187"/>
    </source>
</evidence>
<accession>A0ABY7JQ57</accession>
<reference evidence="1" key="1">
    <citation type="submission" date="2022-12" db="EMBL/GenBank/DDBJ databases">
        <title>Peptostreptococcus.</title>
        <authorList>
            <person name="Lee S.H."/>
        </authorList>
    </citation>
    <scope>NUCLEOTIDE SEQUENCE</scope>
    <source>
        <strain evidence="1">CBA3647</strain>
    </source>
</reference>